<organism evidence="3 4">
    <name type="scientific">Phaeodactylum tricornutum (strain CCAP 1055/1)</name>
    <dbReference type="NCBI Taxonomy" id="556484"/>
    <lineage>
        <taxon>Eukaryota</taxon>
        <taxon>Sar</taxon>
        <taxon>Stramenopiles</taxon>
        <taxon>Ochrophyta</taxon>
        <taxon>Bacillariophyta</taxon>
        <taxon>Bacillariophyceae</taxon>
        <taxon>Bacillariophycidae</taxon>
        <taxon>Naviculales</taxon>
        <taxon>Phaeodactylaceae</taxon>
        <taxon>Phaeodactylum</taxon>
    </lineage>
</organism>
<feature type="region of interest" description="Disordered" evidence="1">
    <location>
        <begin position="724"/>
        <end position="744"/>
    </location>
</feature>
<dbReference type="InParanoid" id="B7G6I0"/>
<feature type="compositionally biased region" description="Low complexity" evidence="1">
    <location>
        <begin position="1292"/>
        <end position="1306"/>
    </location>
</feature>
<dbReference type="eggNOG" id="KOG4441">
    <property type="taxonomic scope" value="Eukaryota"/>
</dbReference>
<dbReference type="KEGG" id="pti:PHATRDRAFT_48253"/>
<dbReference type="SMART" id="SM00612">
    <property type="entry name" value="Kelch"/>
    <property type="match status" value="4"/>
</dbReference>
<reference evidence="4" key="2">
    <citation type="submission" date="2008-08" db="EMBL/GenBank/DDBJ databases">
        <authorList>
            <consortium name="Diatom Consortium"/>
            <person name="Grigoriev I."/>
            <person name="Grimwood J."/>
            <person name="Kuo A."/>
            <person name="Otillar R.P."/>
            <person name="Salamov A."/>
            <person name="Detter J.C."/>
            <person name="Lindquist E."/>
            <person name="Shapiro H."/>
            <person name="Lucas S."/>
            <person name="Glavina del Rio T."/>
            <person name="Pitluck S."/>
            <person name="Rokhsar D."/>
            <person name="Bowler C."/>
        </authorList>
    </citation>
    <scope>GENOME REANNOTATION</scope>
    <source>
        <strain evidence="4">CCAP 1055/1</strain>
    </source>
</reference>
<dbReference type="PaxDb" id="2850-Phatr48253"/>
<dbReference type="Gene3D" id="2.60.120.430">
    <property type="entry name" value="Galactose-binding lectin"/>
    <property type="match status" value="3"/>
</dbReference>
<keyword evidence="4" id="KW-1185">Reference proteome</keyword>
<gene>
    <name evidence="3" type="ORF">PHATRDRAFT_48253</name>
</gene>
<proteinExistence type="predicted"/>
<dbReference type="Proteomes" id="UP000000759">
    <property type="component" value="Chromosome 16"/>
</dbReference>
<dbReference type="SUPFAM" id="SSF117281">
    <property type="entry name" value="Kelch motif"/>
    <property type="match status" value="1"/>
</dbReference>
<sequence length="1461" mass="155862">MAMETPACLAMIPTYLALNPCDTARITAWDEYQNGNAAARELGLQKLDYYAYSVCEQSCDCIPQVNAVPDQRIVHTGRGNCPAHTFYDICRVLPKVKLIIGEGTTNDDVTSYPEACVGVGNWFRSPASNNWGQNPNTPLEPAITYFLDRLVESTELTKPASTLWDECFHLETSQRRITQAEPDWNTIATNGNPISRHEACFVSVGQKGYLLGGRSAVGVSVYDFRTRSWSNLPRTLDVVLHHAQCVVLDGKIWMVGAWTGRFPREPNADKFYVYDPATNSWDDTRAIMSDQRNRGSAAVALYNGEIYVSHGNRGGHNTKALVLGLFDVYNPATNTWRALPDAPNPRDHTGGGILTDSSGDTLFCVSGGRDSSHPVFFNEFVLPTDCYNFQSEEWEVRANIPTPRAGSAYGITCDGRLMVAGGEGNDVAWDTVEVFNGEVWETFPSLKTARHGTGLAMDCGCSQIHIASGSGKQGAFDLASTETFFLQGVDESCSSSPIPVPTNSPPPPTPAVPTMPPTISQVVNNETSTVPSPIAIAPTAAPLTQPTSNPVEVSDFSLFINAGQNNQDVTDGSGSTWVSDRYANRGNLFKTKLNNPILSMPNPGMEEVYRSSRWFSGTDFTYTIPSLEPALYQVRLHFAEVYQPAQSVGSRRFNVEIQGSPVLTDFDIFLEAGSFTALVREFTVLVDSGQLAITFVKGLAENPMITAIEIRVAPTTPNPTDVPSWFPSNAPSETPSISFEPTSLSSAPTSVPSLAPSIRGAPISVSSSASPVVPSQFPIESGPEPYQLFINVGGTVDTLDGLGRQWVRDQYGTPAQSFTMPNSAISNMAASGMETIYRQQKWLSGAFTYTIPDLISGSYLVKLHFVEGFSGAFKVGARKFNVILQGTTVLADFDVFKEAGGSYAAVSRQFVAVVNAGTIAITFAKGGSNNPTVSAIEIQSLSTTQAPMGLPTSIPSGAPTRIDSAAEPATFEIYVRVAIGQSIDLIWAKYQQRLSFSCRINIDTEYCVRGTNYDTEHPKVSFTATKQYPDFFTRVSDATDSPYCTGKVYRVGDEIAGTQLGQQEVYRSQRWENGAMSCVVPNLSAGAYEVRLHFSENYGPNMNAGRRLFDVSLQGRLVLGNFDIFTEAGLGLTAVIRQFDVSVDQTGTLTAIFSKGMIENPTVSAIEILSIREPAIQMPSLSPITADSFPSQAPSEEFSALPSSRPSLSPSAAMSLSPTGRPSNVPGNGDSSIVDSSEIPSESPPTSASASTTSPLSNSSSALPSETESHFPSVAPSKSRGASPAVSESYIPSVVPSENPSVSPIVRESYIPSVGPSESPNGSPFRMESHFPSVVPSEAPSVSPAVSESFIPSVGPSNSPSGSPSGMESPVPSVGPSDIPSGSPSVMDSQVPSVAPSKNPSVSPSVSESHFPSVAPSDIPSGSPSGADSLLPSVMPSSSPSESPSVSTIPSVGPSDSPTES</sequence>
<evidence type="ECO:0000256" key="1">
    <source>
        <dbReference type="SAM" id="MobiDB-lite"/>
    </source>
</evidence>
<feature type="compositionally biased region" description="Low complexity" evidence="1">
    <location>
        <begin position="1199"/>
        <end position="1218"/>
    </location>
</feature>
<dbReference type="OrthoDB" id="45365at2759"/>
<feature type="compositionally biased region" description="Polar residues" evidence="1">
    <location>
        <begin position="1182"/>
        <end position="1194"/>
    </location>
</feature>
<dbReference type="RefSeq" id="XP_002182729.1">
    <property type="nucleotide sequence ID" value="XM_002182693.1"/>
</dbReference>
<reference evidence="3 4" key="1">
    <citation type="journal article" date="2008" name="Nature">
        <title>The Phaeodactylum genome reveals the evolutionary history of diatom genomes.</title>
        <authorList>
            <person name="Bowler C."/>
            <person name="Allen A.E."/>
            <person name="Badger J.H."/>
            <person name="Grimwood J."/>
            <person name="Jabbari K."/>
            <person name="Kuo A."/>
            <person name="Maheswari U."/>
            <person name="Martens C."/>
            <person name="Maumus F."/>
            <person name="Otillar R.P."/>
            <person name="Rayko E."/>
            <person name="Salamov A."/>
            <person name="Vandepoele K."/>
            <person name="Beszteri B."/>
            <person name="Gruber A."/>
            <person name="Heijde M."/>
            <person name="Katinka M."/>
            <person name="Mock T."/>
            <person name="Valentin K."/>
            <person name="Verret F."/>
            <person name="Berges J.A."/>
            <person name="Brownlee C."/>
            <person name="Cadoret J.P."/>
            <person name="Chiovitti A."/>
            <person name="Choi C.J."/>
            <person name="Coesel S."/>
            <person name="De Martino A."/>
            <person name="Detter J.C."/>
            <person name="Durkin C."/>
            <person name="Falciatore A."/>
            <person name="Fournet J."/>
            <person name="Haruta M."/>
            <person name="Huysman M.J."/>
            <person name="Jenkins B.D."/>
            <person name="Jiroutova K."/>
            <person name="Jorgensen R.E."/>
            <person name="Joubert Y."/>
            <person name="Kaplan A."/>
            <person name="Kroger N."/>
            <person name="Kroth P.G."/>
            <person name="La Roche J."/>
            <person name="Lindquist E."/>
            <person name="Lommer M."/>
            <person name="Martin-Jezequel V."/>
            <person name="Lopez P.J."/>
            <person name="Lucas S."/>
            <person name="Mangogna M."/>
            <person name="McGinnis K."/>
            <person name="Medlin L.K."/>
            <person name="Montsant A."/>
            <person name="Oudot-Le Secq M.P."/>
            <person name="Napoli C."/>
            <person name="Obornik M."/>
            <person name="Parker M.S."/>
            <person name="Petit J.L."/>
            <person name="Porcel B.M."/>
            <person name="Poulsen N."/>
            <person name="Robison M."/>
            <person name="Rychlewski L."/>
            <person name="Rynearson T.A."/>
            <person name="Schmutz J."/>
            <person name="Shapiro H."/>
            <person name="Siaut M."/>
            <person name="Stanley M."/>
            <person name="Sussman M.R."/>
            <person name="Taylor A.R."/>
            <person name="Vardi A."/>
            <person name="von Dassow P."/>
            <person name="Vyverman W."/>
            <person name="Willis A."/>
            <person name="Wyrwicz L.S."/>
            <person name="Rokhsar D.S."/>
            <person name="Weissenbach J."/>
            <person name="Armbrust E.V."/>
            <person name="Green B.R."/>
            <person name="Van de Peer Y."/>
            <person name="Grigoriev I.V."/>
        </authorList>
    </citation>
    <scope>NUCLEOTIDE SEQUENCE [LARGE SCALE GENOMIC DNA]</scope>
    <source>
        <strain evidence="3 4">CCAP 1055/1</strain>
    </source>
</reference>
<accession>B7G6I0</accession>
<evidence type="ECO:0000313" key="3">
    <source>
        <dbReference type="EMBL" id="EEC46016.1"/>
    </source>
</evidence>
<dbReference type="GO" id="GO:0004714">
    <property type="term" value="F:transmembrane receptor protein tyrosine kinase activity"/>
    <property type="evidence" value="ECO:0007669"/>
    <property type="project" value="InterPro"/>
</dbReference>
<feature type="compositionally biased region" description="Low complexity" evidence="1">
    <location>
        <begin position="1231"/>
        <end position="1266"/>
    </location>
</feature>
<dbReference type="PANTHER" id="PTHR34590">
    <property type="entry name" value="OS03G0124300 PROTEIN-RELATED"/>
    <property type="match status" value="1"/>
</dbReference>
<dbReference type="Gene3D" id="2.120.10.80">
    <property type="entry name" value="Kelch-type beta propeller"/>
    <property type="match status" value="2"/>
</dbReference>
<dbReference type="InterPro" id="IPR045272">
    <property type="entry name" value="ANXUR1/2-like"/>
</dbReference>
<dbReference type="InterPro" id="IPR006652">
    <property type="entry name" value="Kelch_1"/>
</dbReference>
<dbReference type="Pfam" id="PF11721">
    <property type="entry name" value="Malectin"/>
    <property type="match status" value="3"/>
</dbReference>
<feature type="compositionally biased region" description="Polar residues" evidence="1">
    <location>
        <begin position="1220"/>
        <end position="1230"/>
    </location>
</feature>
<evidence type="ECO:0000313" key="4">
    <source>
        <dbReference type="Proteomes" id="UP000000759"/>
    </source>
</evidence>
<dbReference type="EMBL" id="CM000618">
    <property type="protein sequence ID" value="EEC46016.1"/>
    <property type="molecule type" value="Genomic_DNA"/>
</dbReference>
<dbReference type="InterPro" id="IPR021720">
    <property type="entry name" value="Malectin_dom"/>
</dbReference>
<evidence type="ECO:0000259" key="2">
    <source>
        <dbReference type="Pfam" id="PF11721"/>
    </source>
</evidence>
<dbReference type="InterPro" id="IPR015915">
    <property type="entry name" value="Kelch-typ_b-propeller"/>
</dbReference>
<dbReference type="GeneID" id="7203388"/>
<feature type="domain" description="Malectin" evidence="2">
    <location>
        <begin position="787"/>
        <end position="936"/>
    </location>
</feature>
<feature type="region of interest" description="Disordered" evidence="1">
    <location>
        <begin position="1182"/>
        <end position="1461"/>
    </location>
</feature>
<feature type="compositionally biased region" description="Polar residues" evidence="1">
    <location>
        <begin position="1380"/>
        <end position="1390"/>
    </location>
</feature>
<protein>
    <recommendedName>
        <fullName evidence="2">Malectin domain-containing protein</fullName>
    </recommendedName>
</protein>
<feature type="domain" description="Malectin" evidence="2">
    <location>
        <begin position="558"/>
        <end position="707"/>
    </location>
</feature>
<feature type="domain" description="Malectin" evidence="2">
    <location>
        <begin position="1057"/>
        <end position="1166"/>
    </location>
</feature>
<name>B7G6I0_PHATC</name>
<feature type="compositionally biased region" description="Low complexity" evidence="1">
    <location>
        <begin position="1391"/>
        <end position="1414"/>
    </location>
</feature>
<dbReference type="STRING" id="556484.B7G6I0"/>
<feature type="compositionally biased region" description="Low complexity" evidence="1">
    <location>
        <begin position="1429"/>
        <end position="1452"/>
    </location>
</feature>
<feature type="compositionally biased region" description="Low complexity" evidence="1">
    <location>
        <begin position="1332"/>
        <end position="1377"/>
    </location>
</feature>